<dbReference type="InterPro" id="IPR027806">
    <property type="entry name" value="HARBI1_dom"/>
</dbReference>
<sequence>AELQRRNENRLMLRRLRDTSNPFDMPNEVFRRLYCFLTLEKSPKIPKVVRFIMALHFYAQGNYQKSARTHCPMSQSAVSNCITSVTNAIVNNFSGRVIKFPSTLNETTEKNGFFQKFSFPGVIGIIDGIHISIVPSVFGRIPPRAVFPNRKSYYSINCQIVCDSNLKILGICARYPGSVHDSAIWMRSNIYNELKNHYRNGEQSSWLIGGLCPRTAAKIIIACATLYNVLKIANVDDDNYLPDEDEVHVDNEDINEAELHQVGTNIRNNLIRNHFQ</sequence>
<evidence type="ECO:0000313" key="4">
    <source>
        <dbReference type="EMBL" id="KAF2879989.1"/>
    </source>
</evidence>
<gene>
    <name evidence="4" type="ORF">ILUMI_26177</name>
</gene>
<dbReference type="OrthoDB" id="6767039at2759"/>
<keyword evidence="5" id="KW-1185">Reference proteome</keyword>
<evidence type="ECO:0000259" key="3">
    <source>
        <dbReference type="Pfam" id="PF13359"/>
    </source>
</evidence>
<accession>A0A8K0FZC7</accession>
<organism evidence="4 5">
    <name type="scientific">Ignelater luminosus</name>
    <name type="common">Cucubano</name>
    <name type="synonym">Pyrophorus luminosus</name>
    <dbReference type="NCBI Taxonomy" id="2038154"/>
    <lineage>
        <taxon>Eukaryota</taxon>
        <taxon>Metazoa</taxon>
        <taxon>Ecdysozoa</taxon>
        <taxon>Arthropoda</taxon>
        <taxon>Hexapoda</taxon>
        <taxon>Insecta</taxon>
        <taxon>Pterygota</taxon>
        <taxon>Neoptera</taxon>
        <taxon>Endopterygota</taxon>
        <taxon>Coleoptera</taxon>
        <taxon>Polyphaga</taxon>
        <taxon>Elateriformia</taxon>
        <taxon>Elateroidea</taxon>
        <taxon>Elateridae</taxon>
        <taxon>Agrypninae</taxon>
        <taxon>Pyrophorini</taxon>
        <taxon>Ignelater</taxon>
    </lineage>
</organism>
<evidence type="ECO:0000256" key="1">
    <source>
        <dbReference type="ARBA" id="ARBA00001968"/>
    </source>
</evidence>
<comment type="cofactor">
    <cofactor evidence="1">
        <name>a divalent metal cation</name>
        <dbReference type="ChEBI" id="CHEBI:60240"/>
    </cofactor>
</comment>
<dbReference type="EMBL" id="VTPC01091038">
    <property type="protein sequence ID" value="KAF2879989.1"/>
    <property type="molecule type" value="Genomic_DNA"/>
</dbReference>
<dbReference type="GO" id="GO:0046872">
    <property type="term" value="F:metal ion binding"/>
    <property type="evidence" value="ECO:0007669"/>
    <property type="project" value="UniProtKB-KW"/>
</dbReference>
<feature type="domain" description="DDE Tnp4" evidence="3">
    <location>
        <begin position="142"/>
        <end position="198"/>
    </location>
</feature>
<reference evidence="4" key="1">
    <citation type="submission" date="2019-08" db="EMBL/GenBank/DDBJ databases">
        <title>The genome of the North American firefly Photinus pyralis.</title>
        <authorList>
            <consortium name="Photinus pyralis genome working group"/>
            <person name="Fallon T.R."/>
            <person name="Sander Lower S.E."/>
            <person name="Weng J.-K."/>
        </authorList>
    </citation>
    <scope>NUCLEOTIDE SEQUENCE</scope>
    <source>
        <strain evidence="4">TRF0915ILg1</strain>
        <tissue evidence="4">Whole body</tissue>
    </source>
</reference>
<dbReference type="Proteomes" id="UP000801492">
    <property type="component" value="Unassembled WGS sequence"/>
</dbReference>
<protein>
    <recommendedName>
        <fullName evidence="3">DDE Tnp4 domain-containing protein</fullName>
    </recommendedName>
</protein>
<evidence type="ECO:0000313" key="5">
    <source>
        <dbReference type="Proteomes" id="UP000801492"/>
    </source>
</evidence>
<keyword evidence="2" id="KW-0479">Metal-binding</keyword>
<dbReference type="AlphaFoldDB" id="A0A8K0FZC7"/>
<feature type="non-terminal residue" evidence="4">
    <location>
        <position position="276"/>
    </location>
</feature>
<name>A0A8K0FZC7_IGNLU</name>
<evidence type="ECO:0000256" key="2">
    <source>
        <dbReference type="ARBA" id="ARBA00022723"/>
    </source>
</evidence>
<proteinExistence type="predicted"/>
<comment type="caution">
    <text evidence="4">The sequence shown here is derived from an EMBL/GenBank/DDBJ whole genome shotgun (WGS) entry which is preliminary data.</text>
</comment>
<dbReference type="Pfam" id="PF13359">
    <property type="entry name" value="DDE_Tnp_4"/>
    <property type="match status" value="1"/>
</dbReference>